<dbReference type="InterPro" id="IPR011990">
    <property type="entry name" value="TPR-like_helical_dom_sf"/>
</dbReference>
<evidence type="ECO:0000256" key="5">
    <source>
        <dbReference type="ARBA" id="ARBA00023237"/>
    </source>
</evidence>
<dbReference type="RefSeq" id="WP_022429875.1">
    <property type="nucleotide sequence ID" value="NZ_FR899208.1"/>
</dbReference>
<keyword evidence="4" id="KW-0472">Membrane</keyword>
<evidence type="ECO:0000259" key="7">
    <source>
        <dbReference type="Pfam" id="PF07980"/>
    </source>
</evidence>
<keyword evidence="3" id="KW-0732">Signal</keyword>
<organism evidence="9 10">
    <name type="scientific">Leyella stercorea CAG:629</name>
    <dbReference type="NCBI Taxonomy" id="1263103"/>
    <lineage>
        <taxon>Bacteria</taxon>
        <taxon>Pseudomonadati</taxon>
        <taxon>Bacteroidota</taxon>
        <taxon>Bacteroidia</taxon>
        <taxon>Bacteroidales</taxon>
        <taxon>Prevotellaceae</taxon>
        <taxon>Leyella</taxon>
    </lineage>
</organism>
<keyword evidence="5" id="KW-0998">Cell outer membrane</keyword>
<feature type="domain" description="RagB/SusD" evidence="7">
    <location>
        <begin position="311"/>
        <end position="625"/>
    </location>
</feature>
<evidence type="ECO:0000256" key="1">
    <source>
        <dbReference type="ARBA" id="ARBA00004442"/>
    </source>
</evidence>
<comment type="similarity">
    <text evidence="2">Belongs to the SusD family.</text>
</comment>
<protein>
    <submittedName>
        <fullName evidence="9">SusD family protein</fullName>
    </submittedName>
</protein>
<evidence type="ECO:0000313" key="10">
    <source>
        <dbReference type="Proteomes" id="UP000018072"/>
    </source>
</evidence>
<dbReference type="PROSITE" id="PS51257">
    <property type="entry name" value="PROKAR_LIPOPROTEIN"/>
    <property type="match status" value="1"/>
</dbReference>
<dbReference type="Pfam" id="PF14322">
    <property type="entry name" value="SusD-like_3"/>
    <property type="match status" value="1"/>
</dbReference>
<dbReference type="InterPro" id="IPR033985">
    <property type="entry name" value="SusD-like_N"/>
</dbReference>
<dbReference type="EMBL" id="CBIT010000025">
    <property type="protein sequence ID" value="CDE30123.1"/>
    <property type="molecule type" value="Genomic_DNA"/>
</dbReference>
<evidence type="ECO:0000313" key="9">
    <source>
        <dbReference type="EMBL" id="CDE30123.1"/>
    </source>
</evidence>
<dbReference type="GO" id="GO:0009279">
    <property type="term" value="C:cell outer membrane"/>
    <property type="evidence" value="ECO:0007669"/>
    <property type="project" value="UniProtKB-SubCell"/>
</dbReference>
<dbReference type="AlphaFoldDB" id="R7GTN9"/>
<feature type="domain" description="SusD-like N-terminal" evidence="8">
    <location>
        <begin position="22"/>
        <end position="232"/>
    </location>
</feature>
<reference evidence="9" key="1">
    <citation type="submission" date="2012-11" db="EMBL/GenBank/DDBJ databases">
        <title>Dependencies among metagenomic species, viruses, plasmids and units of genetic variation.</title>
        <authorList>
            <person name="Nielsen H.B."/>
            <person name="Almeida M."/>
            <person name="Juncker A.S."/>
            <person name="Rasmussen S."/>
            <person name="Li J."/>
            <person name="Sunagawa S."/>
            <person name="Plichta D."/>
            <person name="Gautier L."/>
            <person name="Le Chatelier E."/>
            <person name="Peletier E."/>
            <person name="Bonde I."/>
            <person name="Nielsen T."/>
            <person name="Manichanh C."/>
            <person name="Arumugam M."/>
            <person name="Batto J."/>
            <person name="Santos M.B.Q.D."/>
            <person name="Blom N."/>
            <person name="Borruel N."/>
            <person name="Burgdorf K.S."/>
            <person name="Boumezbeur F."/>
            <person name="Casellas F."/>
            <person name="Dore J."/>
            <person name="Guarner F."/>
            <person name="Hansen T."/>
            <person name="Hildebrand F."/>
            <person name="Kaas R.S."/>
            <person name="Kennedy S."/>
            <person name="Kristiansen K."/>
            <person name="Kultima J.R."/>
            <person name="Leonard P."/>
            <person name="Levenez F."/>
            <person name="Lund O."/>
            <person name="Moumen B."/>
            <person name="Le Paslier D."/>
            <person name="Pons N."/>
            <person name="Pedersen O."/>
            <person name="Prifti E."/>
            <person name="Qin J."/>
            <person name="Raes J."/>
            <person name="Tap J."/>
            <person name="Tims S."/>
            <person name="Ussery D.W."/>
            <person name="Yamada T."/>
            <person name="MetaHit consortium"/>
            <person name="Renault P."/>
            <person name="Sicheritz-Ponten T."/>
            <person name="Bork P."/>
            <person name="Wang J."/>
            <person name="Brunak S."/>
            <person name="Ehrlich S.D."/>
        </authorList>
    </citation>
    <scope>NUCLEOTIDE SEQUENCE [LARGE SCALE GENOMIC DNA]</scope>
</reference>
<evidence type="ECO:0000256" key="4">
    <source>
        <dbReference type="ARBA" id="ARBA00023136"/>
    </source>
</evidence>
<sequence length="626" mass="71631">MKKTLYILTMICGMLATTSCSDYLDKESDTELDLNLVFEDKTRTEGWLANVYSSIPDPYMGHLQYEGWEILGDDMTPSERYRQFDGWTVIPYILGEWTTTSDWGGNFWADFPQRIREANIFMKNVHTLADQGITSTEVEYMKTECRFMKAYYYALLANTYGGVPFAPDDVTPTDYTLADLMVGQTPYDKVIDWCDKELLACSKILPAKYTEARKYGRATSIMCLAVRARMLLYAASPLVNGNPDYANYKNSDGENIFPATYDPAKWKYAAEACRNLIKAAEAAGHKLYTVKNPNGDIDPFMSYQDMMFKRYDEGNTEILFARPGGCNYSYYEGLTTPLRSSGNGGLGVTQSLVDAFFTENGLPITDPNSGYTEEGLSTEDEQRDNTTWASDCNGGSITRSGTYNMYCHREPRFYVSVAFNNGYFPQEDRAYNMFLGSGTETDNNGTHDAPQNGYFAKKKVYYKDNVKQGSYQYRPGILYRLGEAYLNYAEALNECDPGNPDILTYLNRIRERAGVRQYKNGSDEGGKYISVNLANQDEMRKLIHAERRVELNCEGLRYDDLRRWKEAETVLNGKFYGMNAYGKTADSFYKRTAYQTRVYKKAFYWFPVHQNEMDKNPKLVQAPYWK</sequence>
<dbReference type="Gene3D" id="1.25.40.390">
    <property type="match status" value="1"/>
</dbReference>
<comment type="caution">
    <text evidence="9">The sequence shown here is derived from an EMBL/GenBank/DDBJ whole genome shotgun (WGS) entry which is preliminary data.</text>
</comment>
<proteinExistence type="inferred from homology"/>
<evidence type="ECO:0000259" key="8">
    <source>
        <dbReference type="Pfam" id="PF14322"/>
    </source>
</evidence>
<gene>
    <name evidence="9" type="ORF">BN741_00620</name>
</gene>
<dbReference type="Pfam" id="PF07980">
    <property type="entry name" value="SusD_RagB"/>
    <property type="match status" value="1"/>
</dbReference>
<dbReference type="STRING" id="1263103.BN741_00620"/>
<name>R7GTN9_9BACT</name>
<evidence type="ECO:0000256" key="2">
    <source>
        <dbReference type="ARBA" id="ARBA00006275"/>
    </source>
</evidence>
<dbReference type="SUPFAM" id="SSF48452">
    <property type="entry name" value="TPR-like"/>
    <property type="match status" value="1"/>
</dbReference>
<feature type="region of interest" description="Disordered" evidence="6">
    <location>
        <begin position="367"/>
        <end position="388"/>
    </location>
</feature>
<accession>R7GTN9</accession>
<comment type="subcellular location">
    <subcellularLocation>
        <location evidence="1">Cell outer membrane</location>
    </subcellularLocation>
</comment>
<evidence type="ECO:0000256" key="6">
    <source>
        <dbReference type="SAM" id="MobiDB-lite"/>
    </source>
</evidence>
<evidence type="ECO:0000256" key="3">
    <source>
        <dbReference type="ARBA" id="ARBA00022729"/>
    </source>
</evidence>
<dbReference type="InterPro" id="IPR012944">
    <property type="entry name" value="SusD_RagB_dom"/>
</dbReference>
<dbReference type="Proteomes" id="UP000018072">
    <property type="component" value="Unassembled WGS sequence"/>
</dbReference>